<dbReference type="Proteomes" id="UP000789390">
    <property type="component" value="Unassembled WGS sequence"/>
</dbReference>
<comment type="caution">
    <text evidence="9">The sequence shown here is derived from an EMBL/GenBank/DDBJ whole genome shotgun (WGS) entry which is preliminary data.</text>
</comment>
<dbReference type="PANTHER" id="PTHR10361:SF28">
    <property type="entry name" value="P3 PROTEIN-RELATED"/>
    <property type="match status" value="1"/>
</dbReference>
<evidence type="ECO:0000256" key="5">
    <source>
        <dbReference type="ARBA" id="ARBA00022989"/>
    </source>
</evidence>
<evidence type="ECO:0000313" key="10">
    <source>
        <dbReference type="Proteomes" id="UP000789390"/>
    </source>
</evidence>
<evidence type="ECO:0000256" key="6">
    <source>
        <dbReference type="ARBA" id="ARBA00023136"/>
    </source>
</evidence>
<organism evidence="9 10">
    <name type="scientific">Daphnia galeata</name>
    <dbReference type="NCBI Taxonomy" id="27404"/>
    <lineage>
        <taxon>Eukaryota</taxon>
        <taxon>Metazoa</taxon>
        <taxon>Ecdysozoa</taxon>
        <taxon>Arthropoda</taxon>
        <taxon>Crustacea</taxon>
        <taxon>Branchiopoda</taxon>
        <taxon>Diplostraca</taxon>
        <taxon>Cladocera</taxon>
        <taxon>Anomopoda</taxon>
        <taxon>Daphniidae</taxon>
        <taxon>Daphnia</taxon>
    </lineage>
</organism>
<dbReference type="GO" id="GO:0015293">
    <property type="term" value="F:symporter activity"/>
    <property type="evidence" value="ECO:0007669"/>
    <property type="project" value="UniProtKB-KW"/>
</dbReference>
<keyword evidence="6 7" id="KW-0472">Membrane</keyword>
<dbReference type="InterPro" id="IPR038770">
    <property type="entry name" value="Na+/solute_symporter_sf"/>
</dbReference>
<evidence type="ECO:0000313" key="9">
    <source>
        <dbReference type="EMBL" id="CAH0113470.1"/>
    </source>
</evidence>
<feature type="transmembrane region" description="Helical" evidence="7">
    <location>
        <begin position="407"/>
        <end position="426"/>
    </location>
</feature>
<dbReference type="EMBL" id="CAKKLH010000340">
    <property type="protein sequence ID" value="CAH0113470.1"/>
    <property type="molecule type" value="Genomic_DNA"/>
</dbReference>
<keyword evidence="10" id="KW-1185">Reference proteome</keyword>
<reference evidence="9" key="1">
    <citation type="submission" date="2021-11" db="EMBL/GenBank/DDBJ databases">
        <authorList>
            <person name="Schell T."/>
        </authorList>
    </citation>
    <scope>NUCLEOTIDE SEQUENCE</scope>
    <source>
        <strain evidence="9">M5</strain>
    </source>
</reference>
<sequence length="505" mass="55224">MMCIMWSVNSLLRVACLFLLAVFTGTSCNGQYVNLTNTNSSDVDGPWILIADPMKLERITEKFPYTINLTLTYARNHDDPPPVYITTPEAFRFVVKVSMSNHHTVAINNNNQKIEFTWAEITEGTNKSIQVIGQVIGYVDLNFVLDILSRNDSTAPVKTISVLSGYLVTVVRASDTLDNVFTIILIIMAVLNLINMGCALDLSIVKQNILRPVGLIVGFISQFTFMPLFAFGVAMLLIQDSLMGFGLLVIGVCPGGIASNFWTLLLDGDVNLSITMTFVSSIAAMGQNDAVVALAILSGFFLPEGSSVKVPYDNMALSLILLTVPLGIGLLIRRFKLSLAEFLTGKILKKFSVFFIIFIIGLGCYSMSHITVLMDWILLAAGLAVTVSGFLFGAFFAWVARLNRPQIVAVSLETAMQNANIAFVVLKTTLPTPYSDIAALPAVALILMTTTILFIFLGINTVYKCSNKYCIKPKKEKEEIETINSNGYRNKAYCADETATAGNPL</sequence>
<keyword evidence="4" id="KW-0813">Transport</keyword>
<name>A0A8J2WP34_9CRUS</name>
<evidence type="ECO:0000256" key="4">
    <source>
        <dbReference type="ARBA" id="ARBA00022847"/>
    </source>
</evidence>
<keyword evidence="8" id="KW-0732">Signal</keyword>
<feature type="transmembrane region" description="Helical" evidence="7">
    <location>
        <begin position="438"/>
        <end position="459"/>
    </location>
</feature>
<feature type="transmembrane region" description="Helical" evidence="7">
    <location>
        <begin position="214"/>
        <end position="238"/>
    </location>
</feature>
<feature type="transmembrane region" description="Helical" evidence="7">
    <location>
        <begin position="244"/>
        <end position="266"/>
    </location>
</feature>
<dbReference type="InterPro" id="IPR004710">
    <property type="entry name" value="Bilac:Na_transpt"/>
</dbReference>
<keyword evidence="4" id="KW-0769">Symport</keyword>
<keyword evidence="5 7" id="KW-1133">Transmembrane helix</keyword>
<evidence type="ECO:0000256" key="1">
    <source>
        <dbReference type="ARBA" id="ARBA00004141"/>
    </source>
</evidence>
<evidence type="ECO:0000256" key="8">
    <source>
        <dbReference type="SAM" id="SignalP"/>
    </source>
</evidence>
<feature type="transmembrane region" description="Helical" evidence="7">
    <location>
        <begin position="180"/>
        <end position="202"/>
    </location>
</feature>
<dbReference type="Pfam" id="PF01758">
    <property type="entry name" value="SBF"/>
    <property type="match status" value="1"/>
</dbReference>
<dbReference type="InterPro" id="IPR002657">
    <property type="entry name" value="BilAc:Na_symport/Acr3"/>
</dbReference>
<feature type="signal peptide" evidence="8">
    <location>
        <begin position="1"/>
        <end position="30"/>
    </location>
</feature>
<feature type="transmembrane region" description="Helical" evidence="7">
    <location>
        <begin position="314"/>
        <end position="332"/>
    </location>
</feature>
<accession>A0A8J2WP34</accession>
<gene>
    <name evidence="9" type="ORF">DGAL_LOCUS17366</name>
</gene>
<dbReference type="GO" id="GO:0016020">
    <property type="term" value="C:membrane"/>
    <property type="evidence" value="ECO:0007669"/>
    <property type="project" value="UniProtKB-SubCell"/>
</dbReference>
<comment type="similarity">
    <text evidence="2">Belongs to the bile acid:sodium symporter (BASS) (TC 2.A.28) family.</text>
</comment>
<feature type="transmembrane region" description="Helical" evidence="7">
    <location>
        <begin position="376"/>
        <end position="400"/>
    </location>
</feature>
<evidence type="ECO:0000256" key="2">
    <source>
        <dbReference type="ARBA" id="ARBA00006528"/>
    </source>
</evidence>
<protein>
    <submittedName>
        <fullName evidence="9">Uncharacterized protein</fullName>
    </submittedName>
</protein>
<feature type="transmembrane region" description="Helical" evidence="7">
    <location>
        <begin position="353"/>
        <end position="370"/>
    </location>
</feature>
<evidence type="ECO:0000256" key="7">
    <source>
        <dbReference type="SAM" id="Phobius"/>
    </source>
</evidence>
<evidence type="ECO:0000256" key="3">
    <source>
        <dbReference type="ARBA" id="ARBA00022692"/>
    </source>
</evidence>
<dbReference type="Gene3D" id="1.20.1530.20">
    <property type="match status" value="1"/>
</dbReference>
<comment type="subcellular location">
    <subcellularLocation>
        <location evidence="1">Membrane</location>
        <topology evidence="1">Multi-pass membrane protein</topology>
    </subcellularLocation>
</comment>
<dbReference type="OrthoDB" id="203097at2759"/>
<dbReference type="AlphaFoldDB" id="A0A8J2WP34"/>
<feature type="transmembrane region" description="Helical" evidence="7">
    <location>
        <begin position="278"/>
        <end position="302"/>
    </location>
</feature>
<proteinExistence type="inferred from homology"/>
<dbReference type="PANTHER" id="PTHR10361">
    <property type="entry name" value="SODIUM-BILE ACID COTRANSPORTER"/>
    <property type="match status" value="1"/>
</dbReference>
<keyword evidence="3 7" id="KW-0812">Transmembrane</keyword>
<feature type="chain" id="PRO_5035216000" evidence="8">
    <location>
        <begin position="31"/>
        <end position="505"/>
    </location>
</feature>